<keyword evidence="1" id="KW-0812">Transmembrane</keyword>
<dbReference type="AlphaFoldDB" id="A0A0F0I986"/>
<dbReference type="InterPro" id="IPR029675">
    <property type="entry name" value="PGAP4"/>
</dbReference>
<evidence type="ECO:0000313" key="3">
    <source>
        <dbReference type="Proteomes" id="UP000033540"/>
    </source>
</evidence>
<keyword evidence="1" id="KW-0472">Membrane</keyword>
<reference evidence="2 3" key="1">
    <citation type="submission" date="2015-02" db="EMBL/GenBank/DDBJ databases">
        <title>Draft genome sequence of Aspergillus parasiticus SU-1.</title>
        <authorList>
            <person name="Yu J."/>
            <person name="Fedorova N."/>
            <person name="Yin Y."/>
            <person name="Losada L."/>
            <person name="Zafar N."/>
            <person name="Taujale R."/>
            <person name="Ehrlich K.C."/>
            <person name="Bhatnagar D."/>
            <person name="Cleveland T.E."/>
            <person name="Bennett J.W."/>
            <person name="Nierman W.C."/>
        </authorList>
    </citation>
    <scope>NUCLEOTIDE SEQUENCE [LARGE SCALE GENOMIC DNA]</scope>
    <source>
        <strain evidence="3">ATCC 56775 / NRRL 5862 / SRRC 143 / SU-1</strain>
    </source>
</reference>
<sequence length="276" mass="32233">MKPPRTTFVYFALRRLLKFNATKVLLASVFLWRTAYEFCRLRYWRDPHSAFFDGCNAYEWKYSLYREHEARRLIPVHNALSDPHVYVKDWIRANGALFFLTILFADTDPSRHPSWGQKWTDRLADKMGSYDVSEEEFSHLQELEKARSFREKGIFDYIYSLRTCTTTNASYLAILEEDIIIADGWMVKTLKALSDISLRSTQNPWIYLRLFYTETSVSWSSSDFAYRNMTSIFLIVQLVVLAGLLLRRLASGHPYLDYSTIGVICFISVPGFLGLT</sequence>
<dbReference type="GO" id="GO:0000139">
    <property type="term" value="C:Golgi membrane"/>
    <property type="evidence" value="ECO:0007669"/>
    <property type="project" value="InterPro"/>
</dbReference>
<dbReference type="GO" id="GO:0016757">
    <property type="term" value="F:glycosyltransferase activity"/>
    <property type="evidence" value="ECO:0007669"/>
    <property type="project" value="InterPro"/>
</dbReference>
<organism evidence="2 3">
    <name type="scientific">Aspergillus parasiticus (strain ATCC 56775 / NRRL 5862 / SRRC 143 / SU-1)</name>
    <dbReference type="NCBI Taxonomy" id="1403190"/>
    <lineage>
        <taxon>Eukaryota</taxon>
        <taxon>Fungi</taxon>
        <taxon>Dikarya</taxon>
        <taxon>Ascomycota</taxon>
        <taxon>Pezizomycotina</taxon>
        <taxon>Eurotiomycetes</taxon>
        <taxon>Eurotiomycetidae</taxon>
        <taxon>Eurotiales</taxon>
        <taxon>Aspergillaceae</taxon>
        <taxon>Aspergillus</taxon>
        <taxon>Aspergillus subgen. Circumdati</taxon>
    </lineage>
</organism>
<gene>
    <name evidence="2" type="ORF">P875_00095284</name>
</gene>
<evidence type="ECO:0000313" key="2">
    <source>
        <dbReference type="EMBL" id="KJK62528.1"/>
    </source>
</evidence>
<evidence type="ECO:0000256" key="1">
    <source>
        <dbReference type="SAM" id="Phobius"/>
    </source>
</evidence>
<protein>
    <submittedName>
        <fullName evidence="2">Uncharacterized protein</fullName>
    </submittedName>
</protein>
<accession>A0A0F0I986</accession>
<feature type="transmembrane region" description="Helical" evidence="1">
    <location>
        <begin position="258"/>
        <end position="275"/>
    </location>
</feature>
<dbReference type="Proteomes" id="UP000033540">
    <property type="component" value="Unassembled WGS sequence"/>
</dbReference>
<feature type="transmembrane region" description="Helical" evidence="1">
    <location>
        <begin position="224"/>
        <end position="246"/>
    </location>
</feature>
<proteinExistence type="predicted"/>
<keyword evidence="1" id="KW-1133">Transmembrane helix</keyword>
<dbReference type="GO" id="GO:0006506">
    <property type="term" value="P:GPI anchor biosynthetic process"/>
    <property type="evidence" value="ECO:0007669"/>
    <property type="project" value="InterPro"/>
</dbReference>
<name>A0A0F0I986_ASPPU</name>
<dbReference type="OrthoDB" id="2016523at2759"/>
<comment type="caution">
    <text evidence="2">The sequence shown here is derived from an EMBL/GenBank/DDBJ whole genome shotgun (WGS) entry which is preliminary data.</text>
</comment>
<dbReference type="PANTHER" id="PTHR31410">
    <property type="entry name" value="TRANSMEMBRANE PROTEIN 246"/>
    <property type="match status" value="1"/>
</dbReference>
<dbReference type="EMBL" id="JZEE01000618">
    <property type="protein sequence ID" value="KJK62528.1"/>
    <property type="molecule type" value="Genomic_DNA"/>
</dbReference>
<dbReference type="PANTHER" id="PTHR31410:SF1">
    <property type="entry name" value="POST-GPI ATTACHMENT TO PROTEINS FACTOR 4"/>
    <property type="match status" value="1"/>
</dbReference>